<dbReference type="Pfam" id="PF23247">
    <property type="entry name" value="LRR_RPS2"/>
    <property type="match status" value="1"/>
</dbReference>
<comment type="caution">
    <text evidence="5">The sequence shown here is derived from an EMBL/GenBank/DDBJ whole genome shotgun (WGS) entry which is preliminary data.</text>
</comment>
<evidence type="ECO:0000259" key="4">
    <source>
        <dbReference type="Pfam" id="PF23598"/>
    </source>
</evidence>
<evidence type="ECO:0000313" key="6">
    <source>
        <dbReference type="Proteomes" id="UP000825729"/>
    </source>
</evidence>
<keyword evidence="6" id="KW-1185">Reference proteome</keyword>
<evidence type="ECO:0000259" key="3">
    <source>
        <dbReference type="Pfam" id="PF23247"/>
    </source>
</evidence>
<proteinExistence type="predicted"/>
<dbReference type="EMBL" id="JAINDJ010000006">
    <property type="protein sequence ID" value="KAG9443653.1"/>
    <property type="molecule type" value="Genomic_DNA"/>
</dbReference>
<evidence type="ECO:0000256" key="1">
    <source>
        <dbReference type="ARBA" id="ARBA00022737"/>
    </source>
</evidence>
<reference evidence="5 6" key="1">
    <citation type="submission" date="2021-07" db="EMBL/GenBank/DDBJ databases">
        <title>The Aristolochia fimbriata genome: insights into angiosperm evolution, floral development and chemical biosynthesis.</title>
        <authorList>
            <person name="Jiao Y."/>
        </authorList>
    </citation>
    <scope>NUCLEOTIDE SEQUENCE [LARGE SCALE GENOMIC DNA]</scope>
    <source>
        <strain evidence="5">IBCAS-2021</strain>
        <tissue evidence="5">Leaf</tissue>
    </source>
</reference>
<dbReference type="InterPro" id="IPR055414">
    <property type="entry name" value="LRR_R13L4/SHOC2-like"/>
</dbReference>
<feature type="region of interest" description="Disordered" evidence="2">
    <location>
        <begin position="1"/>
        <end position="22"/>
    </location>
</feature>
<dbReference type="InterPro" id="IPR050905">
    <property type="entry name" value="Plant_NBS-LRR"/>
</dbReference>
<feature type="domain" description="Disease resistance R13L4/SHOC-2-like LRR" evidence="4">
    <location>
        <begin position="47"/>
        <end position="176"/>
    </location>
</feature>
<accession>A0AAV7E4Y3</accession>
<dbReference type="Pfam" id="PF23598">
    <property type="entry name" value="LRR_14"/>
    <property type="match status" value="1"/>
</dbReference>
<dbReference type="InterPro" id="IPR032675">
    <property type="entry name" value="LRR_dom_sf"/>
</dbReference>
<protein>
    <recommendedName>
        <fullName evidence="7">Disease resistance protein</fullName>
    </recommendedName>
</protein>
<dbReference type="AlphaFoldDB" id="A0AAV7E4Y3"/>
<dbReference type="Proteomes" id="UP000825729">
    <property type="component" value="Unassembled WGS sequence"/>
</dbReference>
<gene>
    <name evidence="5" type="ORF">H6P81_014993</name>
</gene>
<evidence type="ECO:0000313" key="5">
    <source>
        <dbReference type="EMBL" id="KAG9443653.1"/>
    </source>
</evidence>
<feature type="domain" description="Disease resistance protein At4g27190-like leucine-rich repeats" evidence="3">
    <location>
        <begin position="301"/>
        <end position="398"/>
    </location>
</feature>
<dbReference type="PANTHER" id="PTHR33463">
    <property type="entry name" value="NB-ARC DOMAIN-CONTAINING PROTEIN-RELATED"/>
    <property type="match status" value="1"/>
</dbReference>
<dbReference type="Gene3D" id="3.80.10.10">
    <property type="entry name" value="Ribonuclease Inhibitor"/>
    <property type="match status" value="2"/>
</dbReference>
<name>A0AAV7E4Y3_ARIFI</name>
<sequence length="456" mass="51588">MSVETADRLIDEKGNKRTPLSSQRKYTSFDQMKGVKALNLSRADIRSLPKSLSEMKNLRALVLHGCTRLKKLPCLANLKELQLLDLSYTVIEELPPGIEELVNLRRLRLSHTSCLKVFRPGVLSNLSSLEELSMQESRWVWTSEAQGAQVDEIAGMTHLSELELKLGDWSDLVHCLSPNLRKSLKRFSLTAGFWGHVRTQGAGDNAVVVSGCDLICAGRCPVLPDKTVQLFLQNCQLPESMSFSNMDQLKNCCIKRCHRMQFLIMVEEDETRPVLPSLDNLDINWSPDIISLYKGIVPPGTLANLKILTIVHCHKMMNLFSAELLKQLQCLEKLSVFDCYMMEELVAGGDLGETFALPRLKTFSLRYLSNLKMVCRGNLSCGSLESIEVDQCPLLKKLPLADNELPPMLKVILGSKKWWAGLEWDVPDAHKLLLPLLHSLYEEEFEMEEQSYIEEE</sequence>
<evidence type="ECO:0000256" key="2">
    <source>
        <dbReference type="SAM" id="MobiDB-lite"/>
    </source>
</evidence>
<dbReference type="InterPro" id="IPR057135">
    <property type="entry name" value="At4g27190-like_LRR"/>
</dbReference>
<organism evidence="5 6">
    <name type="scientific">Aristolochia fimbriata</name>
    <name type="common">White veined hardy Dutchman's pipe vine</name>
    <dbReference type="NCBI Taxonomy" id="158543"/>
    <lineage>
        <taxon>Eukaryota</taxon>
        <taxon>Viridiplantae</taxon>
        <taxon>Streptophyta</taxon>
        <taxon>Embryophyta</taxon>
        <taxon>Tracheophyta</taxon>
        <taxon>Spermatophyta</taxon>
        <taxon>Magnoliopsida</taxon>
        <taxon>Magnoliidae</taxon>
        <taxon>Piperales</taxon>
        <taxon>Aristolochiaceae</taxon>
        <taxon>Aristolochia</taxon>
    </lineage>
</organism>
<evidence type="ECO:0008006" key="7">
    <source>
        <dbReference type="Google" id="ProtNLM"/>
    </source>
</evidence>
<dbReference type="PANTHER" id="PTHR33463:SF221">
    <property type="entry name" value="LEUCINE-RICH REPEAT DOMAIN, L DOMAIN-CONTAINING PROTEIN"/>
    <property type="match status" value="1"/>
</dbReference>
<feature type="compositionally biased region" description="Basic and acidic residues" evidence="2">
    <location>
        <begin position="1"/>
        <end position="15"/>
    </location>
</feature>
<keyword evidence="1" id="KW-0677">Repeat</keyword>
<dbReference type="SUPFAM" id="SSF52058">
    <property type="entry name" value="L domain-like"/>
    <property type="match status" value="1"/>
</dbReference>